<dbReference type="InterPro" id="IPR036291">
    <property type="entry name" value="NAD(P)-bd_dom_sf"/>
</dbReference>
<name>A0ABP3CLB4_9GAMM</name>
<dbReference type="Proteomes" id="UP001501221">
    <property type="component" value="Unassembled WGS sequence"/>
</dbReference>
<keyword evidence="3" id="KW-1185">Reference proteome</keyword>
<proteinExistence type="predicted"/>
<accession>A0ABP3CLB4</accession>
<dbReference type="SUPFAM" id="SSF51735">
    <property type="entry name" value="NAD(P)-binding Rossmann-fold domains"/>
    <property type="match status" value="1"/>
</dbReference>
<dbReference type="RefSeq" id="WP_343988919.1">
    <property type="nucleotide sequence ID" value="NZ_BAAAFM010000003.1"/>
</dbReference>
<evidence type="ECO:0000259" key="1">
    <source>
        <dbReference type="Pfam" id="PF04321"/>
    </source>
</evidence>
<evidence type="ECO:0000313" key="2">
    <source>
        <dbReference type="EMBL" id="GAA0208976.1"/>
    </source>
</evidence>
<protein>
    <recommendedName>
        <fullName evidence="1">RmlD-like substrate binding domain-containing protein</fullName>
    </recommendedName>
</protein>
<gene>
    <name evidence="2" type="ORF">GCM10009123_15550</name>
</gene>
<reference evidence="3" key="1">
    <citation type="journal article" date="2019" name="Int. J. Syst. Evol. Microbiol.">
        <title>The Global Catalogue of Microorganisms (GCM) 10K type strain sequencing project: providing services to taxonomists for standard genome sequencing and annotation.</title>
        <authorList>
            <consortium name="The Broad Institute Genomics Platform"/>
            <consortium name="The Broad Institute Genome Sequencing Center for Infectious Disease"/>
            <person name="Wu L."/>
            <person name="Ma J."/>
        </authorList>
    </citation>
    <scope>NUCLEOTIDE SEQUENCE [LARGE SCALE GENOMIC DNA]</scope>
    <source>
        <strain evidence="3">JCM 16211</strain>
    </source>
</reference>
<dbReference type="Pfam" id="PF04321">
    <property type="entry name" value="RmlD_sub_bind"/>
    <property type="match status" value="1"/>
</dbReference>
<feature type="domain" description="RmlD-like substrate binding" evidence="1">
    <location>
        <begin position="1"/>
        <end position="174"/>
    </location>
</feature>
<dbReference type="InterPro" id="IPR029903">
    <property type="entry name" value="RmlD-like-bd"/>
</dbReference>
<comment type="caution">
    <text evidence="2">The sequence shown here is derived from an EMBL/GenBank/DDBJ whole genome shotgun (WGS) entry which is preliminary data.</text>
</comment>
<dbReference type="EMBL" id="BAAAFM010000003">
    <property type="protein sequence ID" value="GAA0208976.1"/>
    <property type="molecule type" value="Genomic_DNA"/>
</dbReference>
<dbReference type="Gene3D" id="3.40.50.720">
    <property type="entry name" value="NAD(P)-binding Rossmann-like Domain"/>
    <property type="match status" value="1"/>
</dbReference>
<sequence length="255" mass="29562">MNTLIVGSGKLGRRFYEYLVSEGEKPYTLSRTEKSWADNHIVCDLLKVSNTLPELPKLDNVYIMLAPDERTEQAYRQTYMHAVSRLLQELHKQHTEFHCTFLSSTSVYEGNLETVIDESVKAKPLNFSGKTMLDAEKNVKNLHENTSIVRASGLYSKDRTKLLESLLDKDKYHDPKWLNLIHEDDLCYWLHLANQREVSLSIASDGTAFTRQQLQDHIAGKEPSQQEPLKQYHSVLLKRLSLQYPSIFDWFDKTE</sequence>
<evidence type="ECO:0000313" key="3">
    <source>
        <dbReference type="Proteomes" id="UP001501221"/>
    </source>
</evidence>
<organism evidence="2 3">
    <name type="scientific">Kangiella japonica</name>
    <dbReference type="NCBI Taxonomy" id="647384"/>
    <lineage>
        <taxon>Bacteria</taxon>
        <taxon>Pseudomonadati</taxon>
        <taxon>Pseudomonadota</taxon>
        <taxon>Gammaproteobacteria</taxon>
        <taxon>Kangiellales</taxon>
        <taxon>Kangiellaceae</taxon>
        <taxon>Kangiella</taxon>
    </lineage>
</organism>